<dbReference type="NCBIfam" id="TIGR01640">
    <property type="entry name" value="F_box_assoc_1"/>
    <property type="match status" value="1"/>
</dbReference>
<dbReference type="Gramene" id="C.cajan_31763.t">
    <property type="protein sequence ID" value="C.cajan_31763.t.cds1"/>
    <property type="gene ID" value="C.cajan_31763"/>
</dbReference>
<sequence>MAEAAAKSPQLVSPTDEGSPPLPEELISEILRRVPVRSLLQFRCVCKAWKTLISHPQFAKDHLRTSIADPTMANQRLVSTLIGRSKITSCSVQSLFQNPSTLIEPHCFAMNRDYRILGSCNGILCLSDVHQSYVRLWNPSIRFISERVSIKKFIPSVSNNTNSIAHHGFGYDHVNDKYKLLIIVRDRGKARANILTFGGAKYWNNIPNFPYCPTTLKGKFVSGTLNWVAKPNRGESDDKKVILSFDLGTLKCSEVLLPAGNIRSIWKPMIDIVRGCVCVFYFDSEKNNWAVWLMREYGVRDSWTKLMTIPGFVEGEKALVMPYTEWCTCGDGWLPSLDPLCVSENGIALFIISFTKLILYNSNDGRSDCVRIKGFDMQSYHESLVLPP</sequence>
<dbReference type="AlphaFoldDB" id="A0A151RN22"/>
<dbReference type="InterPro" id="IPR017451">
    <property type="entry name" value="F-box-assoc_interact_dom"/>
</dbReference>
<organism evidence="3 4">
    <name type="scientific">Cajanus cajan</name>
    <name type="common">Pigeon pea</name>
    <name type="synonym">Cajanus indicus</name>
    <dbReference type="NCBI Taxonomy" id="3821"/>
    <lineage>
        <taxon>Eukaryota</taxon>
        <taxon>Viridiplantae</taxon>
        <taxon>Streptophyta</taxon>
        <taxon>Embryophyta</taxon>
        <taxon>Tracheophyta</taxon>
        <taxon>Spermatophyta</taxon>
        <taxon>Magnoliopsida</taxon>
        <taxon>eudicotyledons</taxon>
        <taxon>Gunneridae</taxon>
        <taxon>Pentapetalae</taxon>
        <taxon>rosids</taxon>
        <taxon>fabids</taxon>
        <taxon>Fabales</taxon>
        <taxon>Fabaceae</taxon>
        <taxon>Papilionoideae</taxon>
        <taxon>50 kb inversion clade</taxon>
        <taxon>NPAAA clade</taxon>
        <taxon>indigoferoid/millettioid clade</taxon>
        <taxon>Phaseoleae</taxon>
        <taxon>Cajanus</taxon>
    </lineage>
</organism>
<dbReference type="SMART" id="SM00256">
    <property type="entry name" value="FBOX"/>
    <property type="match status" value="1"/>
</dbReference>
<dbReference type="Gene3D" id="1.20.1280.50">
    <property type="match status" value="1"/>
</dbReference>
<dbReference type="EMBL" id="KQ483648">
    <property type="protein sequence ID" value="KYP43915.1"/>
    <property type="molecule type" value="Genomic_DNA"/>
</dbReference>
<dbReference type="InterPro" id="IPR036047">
    <property type="entry name" value="F-box-like_dom_sf"/>
</dbReference>
<dbReference type="SUPFAM" id="SSF81383">
    <property type="entry name" value="F-box domain"/>
    <property type="match status" value="1"/>
</dbReference>
<dbReference type="PANTHER" id="PTHR31672:SF13">
    <property type="entry name" value="F-BOX PROTEIN CPR30-LIKE"/>
    <property type="match status" value="1"/>
</dbReference>
<dbReference type="STRING" id="3821.A0A151RN22"/>
<dbReference type="InterPro" id="IPR013187">
    <property type="entry name" value="F-box-assoc_dom_typ3"/>
</dbReference>
<name>A0A151RN22_CAJCA</name>
<evidence type="ECO:0000259" key="2">
    <source>
        <dbReference type="PROSITE" id="PS50181"/>
    </source>
</evidence>
<proteinExistence type="predicted"/>
<dbReference type="CDD" id="cd22157">
    <property type="entry name" value="F-box_AtFBW1-like"/>
    <property type="match status" value="1"/>
</dbReference>
<accession>A0A151RN22</accession>
<evidence type="ECO:0000313" key="4">
    <source>
        <dbReference type="Proteomes" id="UP000075243"/>
    </source>
</evidence>
<reference evidence="3" key="1">
    <citation type="journal article" date="2012" name="Nat. Biotechnol.">
        <title>Draft genome sequence of pigeonpea (Cajanus cajan), an orphan legume crop of resource-poor farmers.</title>
        <authorList>
            <person name="Varshney R.K."/>
            <person name="Chen W."/>
            <person name="Li Y."/>
            <person name="Bharti A.K."/>
            <person name="Saxena R.K."/>
            <person name="Schlueter J.A."/>
            <person name="Donoghue M.T."/>
            <person name="Azam S."/>
            <person name="Fan G."/>
            <person name="Whaley A.M."/>
            <person name="Farmer A.D."/>
            <person name="Sheridan J."/>
            <person name="Iwata A."/>
            <person name="Tuteja R."/>
            <person name="Penmetsa R.V."/>
            <person name="Wu W."/>
            <person name="Upadhyaya H.D."/>
            <person name="Yang S.P."/>
            <person name="Shah T."/>
            <person name="Saxena K.B."/>
            <person name="Michael T."/>
            <person name="McCombie W.R."/>
            <person name="Yang B."/>
            <person name="Zhang G."/>
            <person name="Yang H."/>
            <person name="Wang J."/>
            <person name="Spillane C."/>
            <person name="Cook D.R."/>
            <person name="May G.D."/>
            <person name="Xu X."/>
            <person name="Jackson S.A."/>
        </authorList>
    </citation>
    <scope>NUCLEOTIDE SEQUENCE [LARGE SCALE GENOMIC DNA]</scope>
</reference>
<feature type="domain" description="F-box" evidence="2">
    <location>
        <begin position="22"/>
        <end position="62"/>
    </location>
</feature>
<dbReference type="Proteomes" id="UP000075243">
    <property type="component" value="Unassembled WGS sequence"/>
</dbReference>
<feature type="region of interest" description="Disordered" evidence="1">
    <location>
        <begin position="1"/>
        <end position="21"/>
    </location>
</feature>
<dbReference type="OMA" id="ITEYEYS"/>
<dbReference type="Pfam" id="PF00646">
    <property type="entry name" value="F-box"/>
    <property type="match status" value="1"/>
</dbReference>
<gene>
    <name evidence="3" type="ORF">KK1_034648</name>
</gene>
<keyword evidence="4" id="KW-1185">Reference proteome</keyword>
<dbReference type="PROSITE" id="PS50181">
    <property type="entry name" value="FBOX"/>
    <property type="match status" value="1"/>
</dbReference>
<evidence type="ECO:0000256" key="1">
    <source>
        <dbReference type="SAM" id="MobiDB-lite"/>
    </source>
</evidence>
<evidence type="ECO:0000313" key="3">
    <source>
        <dbReference type="EMBL" id="KYP43915.1"/>
    </source>
</evidence>
<dbReference type="InterPro" id="IPR001810">
    <property type="entry name" value="F-box_dom"/>
</dbReference>
<protein>
    <submittedName>
        <fullName evidence="3">F-box/kelch-repeat protein At3g23880 family</fullName>
    </submittedName>
</protein>
<dbReference type="PANTHER" id="PTHR31672">
    <property type="entry name" value="BNACNNG10540D PROTEIN"/>
    <property type="match status" value="1"/>
</dbReference>
<dbReference type="Pfam" id="PF08268">
    <property type="entry name" value="FBA_3"/>
    <property type="match status" value="1"/>
</dbReference>
<dbReference type="OrthoDB" id="1425577at2759"/>
<dbReference type="InterPro" id="IPR050796">
    <property type="entry name" value="SCF_F-box_component"/>
</dbReference>